<proteinExistence type="predicted"/>
<dbReference type="PROSITE" id="PS50995">
    <property type="entry name" value="HTH_MARR_2"/>
    <property type="match status" value="1"/>
</dbReference>
<dbReference type="GO" id="GO:0003677">
    <property type="term" value="F:DNA binding"/>
    <property type="evidence" value="ECO:0007669"/>
    <property type="project" value="UniProtKB-KW"/>
</dbReference>
<dbReference type="GO" id="GO:0003700">
    <property type="term" value="F:DNA-binding transcription factor activity"/>
    <property type="evidence" value="ECO:0007669"/>
    <property type="project" value="InterPro"/>
</dbReference>
<evidence type="ECO:0000256" key="3">
    <source>
        <dbReference type="ARBA" id="ARBA00023163"/>
    </source>
</evidence>
<comment type="caution">
    <text evidence="4">The sequence shown here is derived from an EMBL/GenBank/DDBJ whole genome shotgun (WGS) entry which is preliminary data.</text>
</comment>
<gene>
    <name evidence="4" type="ORF">AYJ53_03470</name>
</gene>
<reference evidence="4 5" key="1">
    <citation type="submission" date="2016-02" db="EMBL/GenBank/DDBJ databases">
        <title>Complete Genome Sequences of Lactobacillus johnsonii Strain W1.</title>
        <authorList>
            <person name="Sun Y."/>
            <person name="Wu X."/>
        </authorList>
    </citation>
    <scope>NUCLEOTIDE SEQUENCE [LARGE SCALE GENOMIC DNA]</scope>
    <source>
        <strain evidence="4 5">W1</strain>
    </source>
</reference>
<evidence type="ECO:0000256" key="1">
    <source>
        <dbReference type="ARBA" id="ARBA00023015"/>
    </source>
</evidence>
<accession>A0A9W5TFD7</accession>
<sequence>MTDKVEKYQEMMDLFRLYFNFSKRFYGEEVKFSQLTPQQGRTLMYIQAHPGMIQRELADNFHLRNASVTNMLKNLERDGYIQRKQDEKSARIKRIYLTHLGEKQVIEMKKSFNLILKKLSSRVDEKLLDQLIPLLKELNRQVRND</sequence>
<dbReference type="Proteomes" id="UP000070346">
    <property type="component" value="Unassembled WGS sequence"/>
</dbReference>
<evidence type="ECO:0000313" key="5">
    <source>
        <dbReference type="Proteomes" id="UP000070346"/>
    </source>
</evidence>
<keyword evidence="1" id="KW-0805">Transcription regulation</keyword>
<dbReference type="Gene3D" id="1.10.10.10">
    <property type="entry name" value="Winged helix-like DNA-binding domain superfamily/Winged helix DNA-binding domain"/>
    <property type="match status" value="1"/>
</dbReference>
<dbReference type="PANTHER" id="PTHR42756">
    <property type="entry name" value="TRANSCRIPTIONAL REGULATOR, MARR"/>
    <property type="match status" value="1"/>
</dbReference>
<name>A0A9W5TFD7_LACJH</name>
<dbReference type="InterPro" id="IPR036388">
    <property type="entry name" value="WH-like_DNA-bd_sf"/>
</dbReference>
<dbReference type="PANTHER" id="PTHR42756:SF1">
    <property type="entry name" value="TRANSCRIPTIONAL REPRESSOR OF EMRAB OPERON"/>
    <property type="match status" value="1"/>
</dbReference>
<protein>
    <submittedName>
        <fullName evidence="4">MarR family transcriptional regulator</fullName>
    </submittedName>
</protein>
<dbReference type="Pfam" id="PF01047">
    <property type="entry name" value="MarR"/>
    <property type="match status" value="1"/>
</dbReference>
<keyword evidence="3" id="KW-0804">Transcription</keyword>
<dbReference type="AlphaFoldDB" id="A0A9W5TFD7"/>
<dbReference type="SMART" id="SM00347">
    <property type="entry name" value="HTH_MARR"/>
    <property type="match status" value="1"/>
</dbReference>
<evidence type="ECO:0000256" key="2">
    <source>
        <dbReference type="ARBA" id="ARBA00023125"/>
    </source>
</evidence>
<dbReference type="RefSeq" id="WP_061400577.1">
    <property type="nucleotide sequence ID" value="NZ_BLMB01000003.1"/>
</dbReference>
<organism evidence="4 5">
    <name type="scientific">Lactobacillus johnsonii</name>
    <dbReference type="NCBI Taxonomy" id="33959"/>
    <lineage>
        <taxon>Bacteria</taxon>
        <taxon>Bacillati</taxon>
        <taxon>Bacillota</taxon>
        <taxon>Bacilli</taxon>
        <taxon>Lactobacillales</taxon>
        <taxon>Lactobacillaceae</taxon>
        <taxon>Lactobacillus</taxon>
    </lineage>
</organism>
<keyword evidence="2" id="KW-0238">DNA-binding</keyword>
<dbReference type="EMBL" id="LSNG01000033">
    <property type="protein sequence ID" value="KXN75810.1"/>
    <property type="molecule type" value="Genomic_DNA"/>
</dbReference>
<dbReference type="OrthoDB" id="2612963at2"/>
<dbReference type="SUPFAM" id="SSF46785">
    <property type="entry name" value="Winged helix' DNA-binding domain"/>
    <property type="match status" value="1"/>
</dbReference>
<dbReference type="InterPro" id="IPR000835">
    <property type="entry name" value="HTH_MarR-typ"/>
</dbReference>
<evidence type="ECO:0000313" key="4">
    <source>
        <dbReference type="EMBL" id="KXN75810.1"/>
    </source>
</evidence>
<dbReference type="InterPro" id="IPR036390">
    <property type="entry name" value="WH_DNA-bd_sf"/>
</dbReference>